<evidence type="ECO:0000256" key="8">
    <source>
        <dbReference type="ARBA" id="ARBA00023077"/>
    </source>
</evidence>
<evidence type="ECO:0000256" key="7">
    <source>
        <dbReference type="ARBA" id="ARBA00023065"/>
    </source>
</evidence>
<evidence type="ECO:0000256" key="5">
    <source>
        <dbReference type="ARBA" id="ARBA00022692"/>
    </source>
</evidence>
<protein>
    <submittedName>
        <fullName evidence="16">TonB-dependent siderophore receptor</fullName>
    </submittedName>
</protein>
<evidence type="ECO:0000259" key="14">
    <source>
        <dbReference type="Pfam" id="PF00593"/>
    </source>
</evidence>
<dbReference type="EMBL" id="JAEPBG010000010">
    <property type="protein sequence ID" value="MBK4737165.1"/>
    <property type="molecule type" value="Genomic_DNA"/>
</dbReference>
<dbReference type="PROSITE" id="PS52016">
    <property type="entry name" value="TONB_DEPENDENT_REC_3"/>
    <property type="match status" value="1"/>
</dbReference>
<dbReference type="GO" id="GO:0015344">
    <property type="term" value="F:siderophore uptake transmembrane transporter activity"/>
    <property type="evidence" value="ECO:0007669"/>
    <property type="project" value="TreeGrafter"/>
</dbReference>
<evidence type="ECO:0000256" key="2">
    <source>
        <dbReference type="ARBA" id="ARBA00009810"/>
    </source>
</evidence>
<dbReference type="Proteomes" id="UP000622890">
    <property type="component" value="Unassembled WGS sequence"/>
</dbReference>
<dbReference type="RefSeq" id="WP_200595383.1">
    <property type="nucleotide sequence ID" value="NZ_JAEPBG010000010.1"/>
</dbReference>
<dbReference type="NCBIfam" id="TIGR01783">
    <property type="entry name" value="TonB-siderophor"/>
    <property type="match status" value="1"/>
</dbReference>
<evidence type="ECO:0000256" key="4">
    <source>
        <dbReference type="ARBA" id="ARBA00022452"/>
    </source>
</evidence>
<dbReference type="Gene3D" id="2.170.130.10">
    <property type="entry name" value="TonB-dependent receptor, plug domain"/>
    <property type="match status" value="1"/>
</dbReference>
<gene>
    <name evidence="16" type="ORF">JJB74_21295</name>
</gene>
<keyword evidence="5 12" id="KW-0812">Transmembrane</keyword>
<keyword evidence="17" id="KW-1185">Reference proteome</keyword>
<evidence type="ECO:0000256" key="1">
    <source>
        <dbReference type="ARBA" id="ARBA00004571"/>
    </source>
</evidence>
<comment type="similarity">
    <text evidence="2 12 13">Belongs to the TonB-dependent receptor family.</text>
</comment>
<dbReference type="Pfam" id="PF07715">
    <property type="entry name" value="Plug"/>
    <property type="match status" value="1"/>
</dbReference>
<evidence type="ECO:0000256" key="3">
    <source>
        <dbReference type="ARBA" id="ARBA00022448"/>
    </source>
</evidence>
<organism evidence="16 17">
    <name type="scientific">Noviherbaspirillum pedocola</name>
    <dbReference type="NCBI Taxonomy" id="2801341"/>
    <lineage>
        <taxon>Bacteria</taxon>
        <taxon>Pseudomonadati</taxon>
        <taxon>Pseudomonadota</taxon>
        <taxon>Betaproteobacteria</taxon>
        <taxon>Burkholderiales</taxon>
        <taxon>Oxalobacteraceae</taxon>
        <taxon>Noviherbaspirillum</taxon>
    </lineage>
</organism>
<feature type="domain" description="TonB-dependent receptor-like beta-barrel" evidence="14">
    <location>
        <begin position="235"/>
        <end position="679"/>
    </location>
</feature>
<keyword evidence="7" id="KW-0406">Ion transport</keyword>
<reference evidence="16" key="1">
    <citation type="submission" date="2021-01" db="EMBL/GenBank/DDBJ databases">
        <title>Genome sequence of strain Noviherbaspirillum sp. DKR-6.</title>
        <authorList>
            <person name="Chaudhary D.K."/>
        </authorList>
    </citation>
    <scope>NUCLEOTIDE SEQUENCE</scope>
    <source>
        <strain evidence="16">DKR-6</strain>
    </source>
</reference>
<dbReference type="InterPro" id="IPR036942">
    <property type="entry name" value="Beta-barrel_TonB_sf"/>
</dbReference>
<dbReference type="InterPro" id="IPR012910">
    <property type="entry name" value="Plug_dom"/>
</dbReference>
<evidence type="ECO:0000313" key="16">
    <source>
        <dbReference type="EMBL" id="MBK4737165.1"/>
    </source>
</evidence>
<evidence type="ECO:0000256" key="10">
    <source>
        <dbReference type="ARBA" id="ARBA00023170"/>
    </source>
</evidence>
<evidence type="ECO:0000259" key="15">
    <source>
        <dbReference type="Pfam" id="PF07715"/>
    </source>
</evidence>
<evidence type="ECO:0000256" key="9">
    <source>
        <dbReference type="ARBA" id="ARBA00023136"/>
    </source>
</evidence>
<dbReference type="InterPro" id="IPR037066">
    <property type="entry name" value="Plug_dom_sf"/>
</dbReference>
<dbReference type="PANTHER" id="PTHR32552">
    <property type="entry name" value="FERRICHROME IRON RECEPTOR-RELATED"/>
    <property type="match status" value="1"/>
</dbReference>
<accession>A0A934SXI6</accession>
<keyword evidence="9 12" id="KW-0472">Membrane</keyword>
<dbReference type="SUPFAM" id="SSF56935">
    <property type="entry name" value="Porins"/>
    <property type="match status" value="1"/>
</dbReference>
<dbReference type="PANTHER" id="PTHR32552:SF83">
    <property type="entry name" value="BLR3904 PROTEIN"/>
    <property type="match status" value="1"/>
</dbReference>
<feature type="domain" description="TonB-dependent receptor plug" evidence="15">
    <location>
        <begin position="50"/>
        <end position="148"/>
    </location>
</feature>
<name>A0A934SXI6_9BURK</name>
<dbReference type="GO" id="GO:0038023">
    <property type="term" value="F:signaling receptor activity"/>
    <property type="evidence" value="ECO:0007669"/>
    <property type="project" value="InterPro"/>
</dbReference>
<dbReference type="GO" id="GO:0009279">
    <property type="term" value="C:cell outer membrane"/>
    <property type="evidence" value="ECO:0007669"/>
    <property type="project" value="UniProtKB-SubCell"/>
</dbReference>
<dbReference type="InterPro" id="IPR000531">
    <property type="entry name" value="Beta-barrel_TonB"/>
</dbReference>
<keyword evidence="10 16" id="KW-0675">Receptor</keyword>
<comment type="subcellular location">
    <subcellularLocation>
        <location evidence="1 12">Cell outer membrane</location>
        <topology evidence="1 12">Multi-pass membrane protein</topology>
    </subcellularLocation>
</comment>
<keyword evidence="4 12" id="KW-1134">Transmembrane beta strand</keyword>
<evidence type="ECO:0000256" key="13">
    <source>
        <dbReference type="RuleBase" id="RU003357"/>
    </source>
</evidence>
<keyword evidence="6" id="KW-0732">Signal</keyword>
<dbReference type="InterPro" id="IPR039426">
    <property type="entry name" value="TonB-dep_rcpt-like"/>
</dbReference>
<evidence type="ECO:0000313" key="17">
    <source>
        <dbReference type="Proteomes" id="UP000622890"/>
    </source>
</evidence>
<dbReference type="Pfam" id="PF00593">
    <property type="entry name" value="TonB_dep_Rec_b-barrel"/>
    <property type="match status" value="1"/>
</dbReference>
<sequence>MIWSAHPLAASAQQTAPATALPEVRISGEAPTDDYAPATSSVGAKVPTALRDIPQSVTVVNRAVLDAQGAASLSDALRNVPGITLGAAEGGQIGNNINLRGFTARTDIYLDGMRDRGQYYRDIFDLESVEVLKGPSSMLFGRGSTGGVINQVSKQPTLREAHEVSATVGTNSYLRSTADLNHVLSDTSAFRLNLMAQDTSTTRDVINNQDFGIAPSLRLGIGTPTEITLSALIQHNRDMPDYGFLTVNGRPTDVRRDNYYGTTDSRVVQDVTTLSARVEHKLSPTTTLRNQTQFSRYNIDSRVVAPNAIGTLNGNSFTALNTATGNATSLPLSSLYLRYSSRDRDLTDESLFNQTDVISKFNTGAFKHTLIAGVELGHENYNNQAYSRNNLPIMPVQGPVYADTPSTSRSTVGNLAQTGATTIAAYANDTLELSKQWKLVGGLRWDRYRAGISNSINSANTAGNTVVPSASQTVNFTSVRAGAIYQPSDTQSYYASYGTSFNPSLEQLTVTTGQQNLDPEKNRSVEVGAKWDLLDGNLSLNSALFRIEKTNARTQVATGVYQLDGDVRVNGVEIGVAGRITPKWQVFGGYTWLNAEIVQAAAFENTQGRVPANTPKSSATLWTSYKLTPAWETGGGATYLSNRYANNTNTSAIGSYLRWDAMLAYHQPKYDLRLNLLNLTDRRDYVAAIASDGGRAVPEIGRAALLTGTYRF</sequence>
<keyword evidence="8 13" id="KW-0798">TonB box</keyword>
<dbReference type="Gene3D" id="2.40.170.20">
    <property type="entry name" value="TonB-dependent receptor, beta-barrel domain"/>
    <property type="match status" value="1"/>
</dbReference>
<comment type="caution">
    <text evidence="16">The sequence shown here is derived from an EMBL/GenBank/DDBJ whole genome shotgun (WGS) entry which is preliminary data.</text>
</comment>
<proteinExistence type="inferred from homology"/>
<evidence type="ECO:0000256" key="11">
    <source>
        <dbReference type="ARBA" id="ARBA00023237"/>
    </source>
</evidence>
<dbReference type="GO" id="GO:0015891">
    <property type="term" value="P:siderophore transport"/>
    <property type="evidence" value="ECO:0007669"/>
    <property type="project" value="InterPro"/>
</dbReference>
<dbReference type="InterPro" id="IPR010105">
    <property type="entry name" value="TonB_sidphr_rcpt"/>
</dbReference>
<keyword evidence="3 12" id="KW-0813">Transport</keyword>
<dbReference type="AlphaFoldDB" id="A0A934SXI6"/>
<dbReference type="CDD" id="cd01347">
    <property type="entry name" value="ligand_gated_channel"/>
    <property type="match status" value="1"/>
</dbReference>
<evidence type="ECO:0000256" key="12">
    <source>
        <dbReference type="PROSITE-ProRule" id="PRU01360"/>
    </source>
</evidence>
<keyword evidence="11 12" id="KW-0998">Cell outer membrane</keyword>
<evidence type="ECO:0000256" key="6">
    <source>
        <dbReference type="ARBA" id="ARBA00022729"/>
    </source>
</evidence>
<dbReference type="FunFam" id="2.170.130.10:FF:000001">
    <property type="entry name" value="Catecholate siderophore TonB-dependent receptor"/>
    <property type="match status" value="1"/>
</dbReference>